<dbReference type="EMBL" id="LJZQ01000008">
    <property type="protein sequence ID" value="KPQ29161.1"/>
    <property type="molecule type" value="Genomic_DNA"/>
</dbReference>
<feature type="chain" id="PRO_5006146895" evidence="2">
    <location>
        <begin position="26"/>
        <end position="479"/>
    </location>
</feature>
<dbReference type="AlphaFoldDB" id="A0A0P7Z483"/>
<protein>
    <submittedName>
        <fullName evidence="3">Putative phosphatase</fullName>
    </submittedName>
</protein>
<organism evidence="3 4">
    <name type="scientific">Marinobacter excellens HL-55</name>
    <dbReference type="NCBI Taxonomy" id="1305731"/>
    <lineage>
        <taxon>Bacteria</taxon>
        <taxon>Pseudomonadati</taxon>
        <taxon>Pseudomonadota</taxon>
        <taxon>Gammaproteobacteria</taxon>
        <taxon>Pseudomonadales</taxon>
        <taxon>Marinobacteraceae</taxon>
        <taxon>Marinobacter</taxon>
    </lineage>
</organism>
<dbReference type="STRING" id="1305731.GCA_000934705_00529"/>
<dbReference type="PATRIC" id="fig|1305731.5.peg.363"/>
<evidence type="ECO:0000313" key="3">
    <source>
        <dbReference type="EMBL" id="KPQ29161.1"/>
    </source>
</evidence>
<dbReference type="SUPFAM" id="SSF75011">
    <property type="entry name" value="3-carboxy-cis,cis-mucoante lactonizing enzyme"/>
    <property type="match status" value="1"/>
</dbReference>
<dbReference type="OrthoDB" id="9801383at2"/>
<dbReference type="Pfam" id="PF05787">
    <property type="entry name" value="PhoX"/>
    <property type="match status" value="1"/>
</dbReference>
<dbReference type="Proteomes" id="UP000050416">
    <property type="component" value="Unassembled WGS sequence"/>
</dbReference>
<evidence type="ECO:0000256" key="1">
    <source>
        <dbReference type="SAM" id="MobiDB-lite"/>
    </source>
</evidence>
<comment type="caution">
    <text evidence="3">The sequence shown here is derived from an EMBL/GenBank/DDBJ whole genome shotgun (WGS) entry which is preliminary data.</text>
</comment>
<keyword evidence="2" id="KW-0732">Signal</keyword>
<dbReference type="PANTHER" id="PTHR35399:SF4">
    <property type="entry name" value="MEMBRANE PROTEIN"/>
    <property type="match status" value="1"/>
</dbReference>
<dbReference type="InterPro" id="IPR006311">
    <property type="entry name" value="TAT_signal"/>
</dbReference>
<feature type="signal peptide" evidence="2">
    <location>
        <begin position="1"/>
        <end position="25"/>
    </location>
</feature>
<proteinExistence type="predicted"/>
<gene>
    <name evidence="3" type="ORF">HLUCCX14_07745</name>
</gene>
<name>A0A0P7Z483_9GAMM</name>
<sequence length="479" mass="51476">MTDLNLDRRRFLQILLVSGSAAALAACGGSGGGALQIDQPSPASPTPDTPTSPEALAMELPLSPGPLMGIGPLQDSGVDGIRVPADFSIRRVAVSGLTADTPVPLPSLGIINYPWHIFPDGGAVFDLDDGGWIYASNSEIVPGGGVGVLRFDSEGRITDSYQILRGTRRNCAGGPTPWQTWLSCEEVPDGKVFECDPLGTPDTAQELPALGIFNHEAVAVDMTTRTLYLTEDEGDGRLYRFRSSGLVTSINGRQGLDMQNGVLEVLEIEGFESGGYQEDLRQARTVKRVNWVPVVSPERAQGQVRAEFQRTNGRGAPGTVFRGGEGIWIQEFKQDERLTISGAPNPLRAVVYFACKGDNRVYALDVDNDLIEVVFDNEQLIAPDMAFDDVDNLTVSPMNDIIVAEDGEAMRLMVMNPNGPSKILLQIPGGGSELTGPAFTKNGKYLYFSNQRGSALGPGIPGLGTTYELEIPDKYLTMI</sequence>
<evidence type="ECO:0000256" key="2">
    <source>
        <dbReference type="SAM" id="SignalP"/>
    </source>
</evidence>
<accession>A0A0P7Z483</accession>
<evidence type="ECO:0000313" key="4">
    <source>
        <dbReference type="Proteomes" id="UP000050416"/>
    </source>
</evidence>
<dbReference type="PANTHER" id="PTHR35399">
    <property type="entry name" value="SLR8030 PROTEIN"/>
    <property type="match status" value="1"/>
</dbReference>
<dbReference type="PROSITE" id="PS51318">
    <property type="entry name" value="TAT"/>
    <property type="match status" value="1"/>
</dbReference>
<feature type="region of interest" description="Disordered" evidence="1">
    <location>
        <begin position="35"/>
        <end position="56"/>
    </location>
</feature>
<dbReference type="InterPro" id="IPR008557">
    <property type="entry name" value="PhoX"/>
</dbReference>
<reference evidence="3 4" key="1">
    <citation type="submission" date="2015-09" db="EMBL/GenBank/DDBJ databases">
        <title>Identification and resolution of microdiversity through metagenomic sequencing of parallel consortia.</title>
        <authorList>
            <person name="Nelson W.C."/>
            <person name="Romine M.F."/>
            <person name="Lindemann S.R."/>
        </authorList>
    </citation>
    <scope>NUCLEOTIDE SEQUENCE [LARGE SCALE GENOMIC DNA]</scope>
    <source>
        <strain evidence="3">HL-55</strain>
    </source>
</reference>